<sequence length="207" mass="21998">MGQLADALRDLDEEFVNQLVETAIKGGTPPLEIIGEMNAGMVAVGGLYSEGQYFLSELIYSGEILSNVMTRLEPLLQGSGARESAGKVVIGTVKGDIHDIGKNIVISLLRGSGFEVTDLGVDVATDEFARKMKETGAKVLGLCALLNFTYPEMKTVVESLQAAGIRSGVQVIIGGAPCNEQVRQFAGADFYASDALAAVEFCKQVYK</sequence>
<dbReference type="InterPro" id="IPR006158">
    <property type="entry name" value="Cobalamin-bd"/>
</dbReference>
<gene>
    <name evidence="6" type="ORF">ALO_01744</name>
</gene>
<dbReference type="InterPro" id="IPR003759">
    <property type="entry name" value="Cbl-bd_cap"/>
</dbReference>
<feature type="domain" description="B12-binding" evidence="4">
    <location>
        <begin position="85"/>
        <end position="207"/>
    </location>
</feature>
<dbReference type="PROSITE" id="PS51332">
    <property type="entry name" value="B12_BINDING"/>
    <property type="match status" value="1"/>
</dbReference>
<dbReference type="SMART" id="SM01018">
    <property type="entry name" value="B12-binding_2"/>
    <property type="match status" value="1"/>
</dbReference>
<dbReference type="GO" id="GO:0050667">
    <property type="term" value="P:homocysteine metabolic process"/>
    <property type="evidence" value="ECO:0007669"/>
    <property type="project" value="TreeGrafter"/>
</dbReference>
<proteinExistence type="inferred from homology"/>
<dbReference type="OrthoDB" id="9783599at2"/>
<dbReference type="PANTHER" id="PTHR45833">
    <property type="entry name" value="METHIONINE SYNTHASE"/>
    <property type="match status" value="1"/>
</dbReference>
<evidence type="ECO:0000259" key="4">
    <source>
        <dbReference type="PROSITE" id="PS51332"/>
    </source>
</evidence>
<dbReference type="InterPro" id="IPR036724">
    <property type="entry name" value="Cobalamin-bd_sf"/>
</dbReference>
<dbReference type="InterPro" id="IPR036594">
    <property type="entry name" value="Meth_synthase_dom"/>
</dbReference>
<dbReference type="GO" id="GO:0005829">
    <property type="term" value="C:cytosol"/>
    <property type="evidence" value="ECO:0007669"/>
    <property type="project" value="TreeGrafter"/>
</dbReference>
<accession>F7NE86</accession>
<dbReference type="GO" id="GO:0008705">
    <property type="term" value="F:methionine synthase activity"/>
    <property type="evidence" value="ECO:0007669"/>
    <property type="project" value="TreeGrafter"/>
</dbReference>
<dbReference type="Gene3D" id="1.10.1240.10">
    <property type="entry name" value="Methionine synthase domain"/>
    <property type="match status" value="1"/>
</dbReference>
<dbReference type="SUPFAM" id="SSF47644">
    <property type="entry name" value="Methionine synthase domain"/>
    <property type="match status" value="1"/>
</dbReference>
<evidence type="ECO:0000313" key="7">
    <source>
        <dbReference type="Proteomes" id="UP000003240"/>
    </source>
</evidence>
<keyword evidence="7" id="KW-1185">Reference proteome</keyword>
<keyword evidence="2" id="KW-0479">Metal-binding</keyword>
<feature type="domain" description="B12-binding N-terminal" evidence="5">
    <location>
        <begin position="1"/>
        <end position="84"/>
    </location>
</feature>
<keyword evidence="3" id="KW-0170">Cobalt</keyword>
<dbReference type="Pfam" id="PF02607">
    <property type="entry name" value="B12-binding_2"/>
    <property type="match status" value="1"/>
</dbReference>
<dbReference type="InterPro" id="IPR050554">
    <property type="entry name" value="Met_Synthase/Corrinoid"/>
</dbReference>
<name>F7NE86_9FIRM</name>
<dbReference type="PANTHER" id="PTHR45833:SF1">
    <property type="entry name" value="METHIONINE SYNTHASE"/>
    <property type="match status" value="1"/>
</dbReference>
<dbReference type="AlphaFoldDB" id="F7NE86"/>
<evidence type="ECO:0000259" key="5">
    <source>
        <dbReference type="PROSITE" id="PS51337"/>
    </source>
</evidence>
<dbReference type="Proteomes" id="UP000003240">
    <property type="component" value="Unassembled WGS sequence"/>
</dbReference>
<reference evidence="6 7" key="1">
    <citation type="journal article" date="2011" name="EMBO J.">
        <title>Structural diversity of bacterial flagellar motors.</title>
        <authorList>
            <person name="Chen S."/>
            <person name="Beeby M."/>
            <person name="Murphy G.E."/>
            <person name="Leadbetter J.R."/>
            <person name="Hendrixson D.R."/>
            <person name="Briegel A."/>
            <person name="Li Z."/>
            <person name="Shi J."/>
            <person name="Tocheva E.I."/>
            <person name="Muller A."/>
            <person name="Dobro M.J."/>
            <person name="Jensen G.J."/>
        </authorList>
    </citation>
    <scope>NUCLEOTIDE SEQUENCE [LARGE SCALE GENOMIC DNA]</scope>
    <source>
        <strain evidence="6 7">DSM 6540</strain>
    </source>
</reference>
<evidence type="ECO:0000256" key="2">
    <source>
        <dbReference type="ARBA" id="ARBA00022723"/>
    </source>
</evidence>
<comment type="caution">
    <text evidence="6">The sequence shown here is derived from an EMBL/GenBank/DDBJ whole genome shotgun (WGS) entry which is preliminary data.</text>
</comment>
<dbReference type="eggNOG" id="COG5012">
    <property type="taxonomic scope" value="Bacteria"/>
</dbReference>
<dbReference type="EMBL" id="AFGF01000016">
    <property type="protein sequence ID" value="EGO65598.1"/>
    <property type="molecule type" value="Genomic_DNA"/>
</dbReference>
<evidence type="ECO:0000313" key="6">
    <source>
        <dbReference type="EMBL" id="EGO65598.1"/>
    </source>
</evidence>
<dbReference type="SUPFAM" id="SSF52242">
    <property type="entry name" value="Cobalamin (vitamin B12)-binding domain"/>
    <property type="match status" value="1"/>
</dbReference>
<dbReference type="GO" id="GO:0046872">
    <property type="term" value="F:metal ion binding"/>
    <property type="evidence" value="ECO:0007669"/>
    <property type="project" value="UniProtKB-KW"/>
</dbReference>
<evidence type="ECO:0000256" key="3">
    <source>
        <dbReference type="ARBA" id="ARBA00023285"/>
    </source>
</evidence>
<dbReference type="Pfam" id="PF02310">
    <property type="entry name" value="B12-binding"/>
    <property type="match status" value="1"/>
</dbReference>
<dbReference type="Gene3D" id="3.40.50.280">
    <property type="entry name" value="Cobalamin-binding domain"/>
    <property type="match status" value="1"/>
</dbReference>
<dbReference type="PROSITE" id="PS51337">
    <property type="entry name" value="B12_BINDING_NTER"/>
    <property type="match status" value="1"/>
</dbReference>
<dbReference type="RefSeq" id="WP_004092157.1">
    <property type="nucleotide sequence ID" value="NZ_AFGF01000016.1"/>
</dbReference>
<dbReference type="STRING" id="1009370.ALO_01744"/>
<evidence type="ECO:0000256" key="1">
    <source>
        <dbReference type="ARBA" id="ARBA00010854"/>
    </source>
</evidence>
<dbReference type="GO" id="GO:0031419">
    <property type="term" value="F:cobalamin binding"/>
    <property type="evidence" value="ECO:0007669"/>
    <property type="project" value="InterPro"/>
</dbReference>
<dbReference type="FunFam" id="3.40.50.280:FF:000003">
    <property type="entry name" value="Dimethylamine methyltransferase corrinoid protein"/>
    <property type="match status" value="1"/>
</dbReference>
<dbReference type="GO" id="GO:0046653">
    <property type="term" value="P:tetrahydrofolate metabolic process"/>
    <property type="evidence" value="ECO:0007669"/>
    <property type="project" value="TreeGrafter"/>
</dbReference>
<organism evidence="6 7">
    <name type="scientific">Acetonema longum DSM 6540</name>
    <dbReference type="NCBI Taxonomy" id="1009370"/>
    <lineage>
        <taxon>Bacteria</taxon>
        <taxon>Bacillati</taxon>
        <taxon>Bacillota</taxon>
        <taxon>Negativicutes</taxon>
        <taxon>Acetonemataceae</taxon>
        <taxon>Acetonema</taxon>
    </lineage>
</organism>
<comment type="similarity">
    <text evidence="1">Belongs to the methylamine corrinoid protein family.</text>
</comment>
<protein>
    <submittedName>
        <fullName evidence="6">Methionine synthase</fullName>
    </submittedName>
</protein>